<dbReference type="Gene3D" id="3.40.50.2000">
    <property type="entry name" value="Glycogen Phosphorylase B"/>
    <property type="match status" value="2"/>
</dbReference>
<dbReference type="EMBL" id="JAMXLY010000025">
    <property type="protein sequence ID" value="MCO6025701.1"/>
    <property type="molecule type" value="Genomic_DNA"/>
</dbReference>
<evidence type="ECO:0000313" key="1">
    <source>
        <dbReference type="EMBL" id="MCO6025701.1"/>
    </source>
</evidence>
<dbReference type="PANTHER" id="PTHR12526">
    <property type="entry name" value="GLYCOSYLTRANSFERASE"/>
    <property type="match status" value="1"/>
</dbReference>
<dbReference type="SUPFAM" id="SSF53756">
    <property type="entry name" value="UDP-Glycosyltransferase/glycogen phosphorylase"/>
    <property type="match status" value="1"/>
</dbReference>
<dbReference type="CDD" id="cd03825">
    <property type="entry name" value="GT4_WcaC-like"/>
    <property type="match status" value="1"/>
</dbReference>
<dbReference type="RefSeq" id="WP_252761058.1">
    <property type="nucleotide sequence ID" value="NZ_JAMXLY010000025.1"/>
</dbReference>
<proteinExistence type="predicted"/>
<protein>
    <submittedName>
        <fullName evidence="1">Glycosyltransferase family 4 protein</fullName>
    </submittedName>
</protein>
<name>A0ABT1BXA0_9BACT</name>
<reference evidence="1 2" key="1">
    <citation type="submission" date="2022-06" db="EMBL/GenBank/DDBJ databases">
        <title>A taxonomic note on the genus Prevotella: Description of four novel genera and emended description of the genera Hallella and Xylanibacter.</title>
        <authorList>
            <person name="Hitch T.C.A."/>
        </authorList>
    </citation>
    <scope>NUCLEOTIDE SEQUENCE [LARGE SCALE GENOMIC DNA]</scope>
    <source>
        <strain evidence="1 2">DSM 100619</strain>
    </source>
</reference>
<gene>
    <name evidence="1" type="ORF">NG821_07585</name>
</gene>
<dbReference type="Pfam" id="PF13692">
    <property type="entry name" value="Glyco_trans_1_4"/>
    <property type="match status" value="1"/>
</dbReference>
<dbReference type="Proteomes" id="UP001204015">
    <property type="component" value="Unassembled WGS sequence"/>
</dbReference>
<sequence>MRVLIVNTSEHTGGAAVAANRLMDALNNNGVKAKMLVKNKESENITVAHLPHSGHLKFLWERWCIYCHLHFHKDHLWDIDIANAGTDITKLREFKEADIIHLSWINQGMLSLKNIRKILQSGKPVVWTMHDLWPATGICHYARGCTRFHSTCQYCPLLPNGGSEHDLAYRIWHRKQALLKAGSIYFVTCSKWLRNQASQSTLLTGLSLTDIPNPIDTHVFFPKDRKESRLRVGLPANKKLILFVSQKVTDERKGMSYFTAAIQKLVEKHPDMKQNTGIVVLGGHSEEIANKLLLPVFPQGYVEDERKIVDIYNSVDVYVLPSLEDNLPNTIMEAMACGIPCVGFRTGGVPEMIDHQKNGYLANFKDVEDLADGIYSILSEVDQDAIRQECRHKVELNYSQHAVAMKYIDIYNQVRAFKHYRL</sequence>
<keyword evidence="2" id="KW-1185">Reference proteome</keyword>
<accession>A0ABT1BXA0</accession>
<dbReference type="PANTHER" id="PTHR12526:SF637">
    <property type="entry name" value="GLYCOSYLTRANSFERASE EPSF-RELATED"/>
    <property type="match status" value="1"/>
</dbReference>
<comment type="caution">
    <text evidence="1">The sequence shown here is derived from an EMBL/GenBank/DDBJ whole genome shotgun (WGS) entry which is preliminary data.</text>
</comment>
<organism evidence="1 2">
    <name type="scientific">Segatella cerevisiae</name>
    <dbReference type="NCBI Taxonomy" id="2053716"/>
    <lineage>
        <taxon>Bacteria</taxon>
        <taxon>Pseudomonadati</taxon>
        <taxon>Bacteroidota</taxon>
        <taxon>Bacteroidia</taxon>
        <taxon>Bacteroidales</taxon>
        <taxon>Prevotellaceae</taxon>
        <taxon>Segatella</taxon>
    </lineage>
</organism>
<evidence type="ECO:0000313" key="2">
    <source>
        <dbReference type="Proteomes" id="UP001204015"/>
    </source>
</evidence>